<reference evidence="1" key="1">
    <citation type="journal article" date="2022" name="bioRxiv">
        <title>Sequencing and chromosome-scale assembly of the giantPleurodeles waltlgenome.</title>
        <authorList>
            <person name="Brown T."/>
            <person name="Elewa A."/>
            <person name="Iarovenko S."/>
            <person name="Subramanian E."/>
            <person name="Araus A.J."/>
            <person name="Petzold A."/>
            <person name="Susuki M."/>
            <person name="Suzuki K.-i.T."/>
            <person name="Hayashi T."/>
            <person name="Toyoda A."/>
            <person name="Oliveira C."/>
            <person name="Osipova E."/>
            <person name="Leigh N.D."/>
            <person name="Simon A."/>
            <person name="Yun M.H."/>
        </authorList>
    </citation>
    <scope>NUCLEOTIDE SEQUENCE</scope>
    <source>
        <strain evidence="1">20211129_DDA</strain>
        <tissue evidence="1">Liver</tissue>
    </source>
</reference>
<keyword evidence="2" id="KW-1185">Reference proteome</keyword>
<name>A0AAV7MC20_PLEWA</name>
<evidence type="ECO:0000313" key="1">
    <source>
        <dbReference type="EMBL" id="KAJ1100719.1"/>
    </source>
</evidence>
<accession>A0AAV7MC20</accession>
<evidence type="ECO:0000313" key="2">
    <source>
        <dbReference type="Proteomes" id="UP001066276"/>
    </source>
</evidence>
<gene>
    <name evidence="1" type="ORF">NDU88_005800</name>
</gene>
<proteinExistence type="predicted"/>
<sequence>MCPSAGERLPPDFWVPRPPGGRVPVAGRTGNKRCHVNGLETLCICPGLRLLGNKVPSVGGPLAEKVATATLSPCVCSKKCLFMCVRQSALIAEFVYDKPLHVVGSMIALSVMIR</sequence>
<organism evidence="1 2">
    <name type="scientific">Pleurodeles waltl</name>
    <name type="common">Iberian ribbed newt</name>
    <dbReference type="NCBI Taxonomy" id="8319"/>
    <lineage>
        <taxon>Eukaryota</taxon>
        <taxon>Metazoa</taxon>
        <taxon>Chordata</taxon>
        <taxon>Craniata</taxon>
        <taxon>Vertebrata</taxon>
        <taxon>Euteleostomi</taxon>
        <taxon>Amphibia</taxon>
        <taxon>Batrachia</taxon>
        <taxon>Caudata</taxon>
        <taxon>Salamandroidea</taxon>
        <taxon>Salamandridae</taxon>
        <taxon>Pleurodelinae</taxon>
        <taxon>Pleurodeles</taxon>
    </lineage>
</organism>
<dbReference type="AlphaFoldDB" id="A0AAV7MC20"/>
<dbReference type="EMBL" id="JANPWB010000014">
    <property type="protein sequence ID" value="KAJ1100719.1"/>
    <property type="molecule type" value="Genomic_DNA"/>
</dbReference>
<protein>
    <submittedName>
        <fullName evidence="1">Uncharacterized protein</fullName>
    </submittedName>
</protein>
<dbReference type="Proteomes" id="UP001066276">
    <property type="component" value="Chromosome 10"/>
</dbReference>
<comment type="caution">
    <text evidence="1">The sequence shown here is derived from an EMBL/GenBank/DDBJ whole genome shotgun (WGS) entry which is preliminary data.</text>
</comment>